<name>A0AAD6VGJ6_9AGAR</name>
<gene>
    <name evidence="1" type="ORF">GGX14DRAFT_542917</name>
</gene>
<proteinExistence type="predicted"/>
<evidence type="ECO:0000313" key="2">
    <source>
        <dbReference type="Proteomes" id="UP001219525"/>
    </source>
</evidence>
<keyword evidence="2" id="KW-1185">Reference proteome</keyword>
<comment type="caution">
    <text evidence="1">The sequence shown here is derived from an EMBL/GenBank/DDBJ whole genome shotgun (WGS) entry which is preliminary data.</text>
</comment>
<dbReference type="AlphaFoldDB" id="A0AAD6VGJ6"/>
<sequence>MLLTINPTMVTVLRLHLPHPAFTSEELSAALVELSVPSLRTVYICADAIDPSSLRLFLDRHSGIKSVEYAGFSREGAQRPLFHPPLAHPGLTTLETTAHGNRSSGRLLAALETSPNLHTFCFRFSCFPTAANLAGLIRDLQRLSARTRETTLRLHLWNRDGRTGGARFWVAHPDVRAVAQTLHCVQTVNLLTWSVKTAERTLPWLALLPAVSAVHFTLNFPGRDSELSQAEFTTQKRVFMAKAEAALQLGLVPVPNITVTVC</sequence>
<organism evidence="1 2">
    <name type="scientific">Mycena pura</name>
    <dbReference type="NCBI Taxonomy" id="153505"/>
    <lineage>
        <taxon>Eukaryota</taxon>
        <taxon>Fungi</taxon>
        <taxon>Dikarya</taxon>
        <taxon>Basidiomycota</taxon>
        <taxon>Agaricomycotina</taxon>
        <taxon>Agaricomycetes</taxon>
        <taxon>Agaricomycetidae</taxon>
        <taxon>Agaricales</taxon>
        <taxon>Marasmiineae</taxon>
        <taxon>Mycenaceae</taxon>
        <taxon>Mycena</taxon>
    </lineage>
</organism>
<evidence type="ECO:0000313" key="1">
    <source>
        <dbReference type="EMBL" id="KAJ7210768.1"/>
    </source>
</evidence>
<reference evidence="1" key="1">
    <citation type="submission" date="2023-03" db="EMBL/GenBank/DDBJ databases">
        <title>Massive genome expansion in bonnet fungi (Mycena s.s.) driven by repeated elements and novel gene families across ecological guilds.</title>
        <authorList>
            <consortium name="Lawrence Berkeley National Laboratory"/>
            <person name="Harder C.B."/>
            <person name="Miyauchi S."/>
            <person name="Viragh M."/>
            <person name="Kuo A."/>
            <person name="Thoen E."/>
            <person name="Andreopoulos B."/>
            <person name="Lu D."/>
            <person name="Skrede I."/>
            <person name="Drula E."/>
            <person name="Henrissat B."/>
            <person name="Morin E."/>
            <person name="Kohler A."/>
            <person name="Barry K."/>
            <person name="LaButti K."/>
            <person name="Morin E."/>
            <person name="Salamov A."/>
            <person name="Lipzen A."/>
            <person name="Mereny Z."/>
            <person name="Hegedus B."/>
            <person name="Baldrian P."/>
            <person name="Stursova M."/>
            <person name="Weitz H."/>
            <person name="Taylor A."/>
            <person name="Grigoriev I.V."/>
            <person name="Nagy L.G."/>
            <person name="Martin F."/>
            <person name="Kauserud H."/>
        </authorList>
    </citation>
    <scope>NUCLEOTIDE SEQUENCE</scope>
    <source>
        <strain evidence="1">9144</strain>
    </source>
</reference>
<dbReference type="Proteomes" id="UP001219525">
    <property type="component" value="Unassembled WGS sequence"/>
</dbReference>
<accession>A0AAD6VGJ6</accession>
<dbReference type="EMBL" id="JARJCW010000027">
    <property type="protein sequence ID" value="KAJ7210768.1"/>
    <property type="molecule type" value="Genomic_DNA"/>
</dbReference>
<protein>
    <submittedName>
        <fullName evidence="1">Uncharacterized protein</fullName>
    </submittedName>
</protein>